<sequence length="104" mass="10848">MTMCGEMFAVTVCGLLFASLTVNKVRWECSFFPLIYTCSDEITISGAPVLGIRTEPRVPSSIVWVQGGVYMGVTRGCFPFGISAGSGGHCTAGEGLRGGCQAGS</sequence>
<evidence type="ECO:0000313" key="2">
    <source>
        <dbReference type="Ensembl" id="ENSGAGP00000003878.1"/>
    </source>
</evidence>
<keyword evidence="1" id="KW-0732">Signal</keyword>
<organism evidence="2 3">
    <name type="scientific">Gopherus agassizii</name>
    <name type="common">Agassiz's desert tortoise</name>
    <dbReference type="NCBI Taxonomy" id="38772"/>
    <lineage>
        <taxon>Eukaryota</taxon>
        <taxon>Metazoa</taxon>
        <taxon>Chordata</taxon>
        <taxon>Craniata</taxon>
        <taxon>Vertebrata</taxon>
        <taxon>Euteleostomi</taxon>
        <taxon>Archelosauria</taxon>
        <taxon>Testudinata</taxon>
        <taxon>Testudines</taxon>
        <taxon>Cryptodira</taxon>
        <taxon>Durocryptodira</taxon>
        <taxon>Testudinoidea</taxon>
        <taxon>Testudinidae</taxon>
        <taxon>Gopherus</taxon>
    </lineage>
</organism>
<proteinExistence type="predicted"/>
<dbReference type="Ensembl" id="ENSGAGT00000004502.1">
    <property type="protein sequence ID" value="ENSGAGP00000003878.1"/>
    <property type="gene ID" value="ENSGAGG00000003172.1"/>
</dbReference>
<name>A0A452GPP1_9SAUR</name>
<reference evidence="3" key="1">
    <citation type="journal article" date="2017" name="PLoS ONE">
        <title>The Agassiz's desert tortoise genome provides a resource for the conservation of a threatened species.</title>
        <authorList>
            <person name="Tollis M."/>
            <person name="DeNardo D.F."/>
            <person name="Cornelius J.A."/>
            <person name="Dolby G.A."/>
            <person name="Edwards T."/>
            <person name="Henen B.T."/>
            <person name="Karl A.E."/>
            <person name="Murphy R.W."/>
            <person name="Kusumi K."/>
        </authorList>
    </citation>
    <scope>NUCLEOTIDE SEQUENCE [LARGE SCALE GENOMIC DNA]</scope>
</reference>
<feature type="chain" id="PRO_5019045849" description="Secreted protein" evidence="1">
    <location>
        <begin position="28"/>
        <end position="104"/>
    </location>
</feature>
<feature type="signal peptide" evidence="1">
    <location>
        <begin position="1"/>
        <end position="27"/>
    </location>
</feature>
<dbReference type="Proteomes" id="UP000291020">
    <property type="component" value="Unassembled WGS sequence"/>
</dbReference>
<evidence type="ECO:0008006" key="4">
    <source>
        <dbReference type="Google" id="ProtNLM"/>
    </source>
</evidence>
<protein>
    <recommendedName>
        <fullName evidence="4">Secreted protein</fullName>
    </recommendedName>
</protein>
<evidence type="ECO:0000313" key="3">
    <source>
        <dbReference type="Proteomes" id="UP000291020"/>
    </source>
</evidence>
<dbReference type="AlphaFoldDB" id="A0A452GPP1"/>
<reference evidence="2" key="3">
    <citation type="submission" date="2025-09" db="UniProtKB">
        <authorList>
            <consortium name="Ensembl"/>
        </authorList>
    </citation>
    <scope>IDENTIFICATION</scope>
</reference>
<reference evidence="2" key="2">
    <citation type="submission" date="2025-08" db="UniProtKB">
        <authorList>
            <consortium name="Ensembl"/>
        </authorList>
    </citation>
    <scope>IDENTIFICATION</scope>
</reference>
<evidence type="ECO:0000256" key="1">
    <source>
        <dbReference type="SAM" id="SignalP"/>
    </source>
</evidence>
<accession>A0A452GPP1</accession>
<keyword evidence="3" id="KW-1185">Reference proteome</keyword>